<evidence type="ECO:0000313" key="2">
    <source>
        <dbReference type="Proteomes" id="UP001054945"/>
    </source>
</evidence>
<accession>A0AAV4XCP2</accession>
<comment type="caution">
    <text evidence="1">The sequence shown here is derived from an EMBL/GenBank/DDBJ whole genome shotgun (WGS) entry which is preliminary data.</text>
</comment>
<proteinExistence type="predicted"/>
<dbReference type="AlphaFoldDB" id="A0AAV4XCP2"/>
<protein>
    <submittedName>
        <fullName evidence="1">Uncharacterized protein</fullName>
    </submittedName>
</protein>
<dbReference type="EMBL" id="BPLR01017450">
    <property type="protein sequence ID" value="GIY91726.1"/>
    <property type="molecule type" value="Genomic_DNA"/>
</dbReference>
<organism evidence="1 2">
    <name type="scientific">Caerostris extrusa</name>
    <name type="common">Bark spider</name>
    <name type="synonym">Caerostris bankana</name>
    <dbReference type="NCBI Taxonomy" id="172846"/>
    <lineage>
        <taxon>Eukaryota</taxon>
        <taxon>Metazoa</taxon>
        <taxon>Ecdysozoa</taxon>
        <taxon>Arthropoda</taxon>
        <taxon>Chelicerata</taxon>
        <taxon>Arachnida</taxon>
        <taxon>Araneae</taxon>
        <taxon>Araneomorphae</taxon>
        <taxon>Entelegynae</taxon>
        <taxon>Araneoidea</taxon>
        <taxon>Araneidae</taxon>
        <taxon>Caerostris</taxon>
    </lineage>
</organism>
<reference evidence="1 2" key="1">
    <citation type="submission" date="2021-06" db="EMBL/GenBank/DDBJ databases">
        <title>Caerostris extrusa draft genome.</title>
        <authorList>
            <person name="Kono N."/>
            <person name="Arakawa K."/>
        </authorList>
    </citation>
    <scope>NUCLEOTIDE SEQUENCE [LARGE SCALE GENOMIC DNA]</scope>
</reference>
<name>A0AAV4XCP2_CAEEX</name>
<keyword evidence="2" id="KW-1185">Reference proteome</keyword>
<gene>
    <name evidence="1" type="ORF">CEXT_44061</name>
</gene>
<sequence>MLLNIGSRHNIGYWIQKNIGYWIQKNIGYWIQNIGSIHANQFLLEVDWSILHGDLYEQYGGGMESWCFHELYGGGMELWCSSWTIW</sequence>
<evidence type="ECO:0000313" key="1">
    <source>
        <dbReference type="EMBL" id="GIY91726.1"/>
    </source>
</evidence>
<dbReference type="Proteomes" id="UP001054945">
    <property type="component" value="Unassembled WGS sequence"/>
</dbReference>